<keyword evidence="3" id="KW-1185">Reference proteome</keyword>
<feature type="compositionally biased region" description="Low complexity" evidence="1">
    <location>
        <begin position="84"/>
        <end position="97"/>
    </location>
</feature>
<comment type="caution">
    <text evidence="2">The sequence shown here is derived from an EMBL/GenBank/DDBJ whole genome shotgun (WGS) entry which is preliminary data.</text>
</comment>
<dbReference type="Proteomes" id="UP001270362">
    <property type="component" value="Unassembled WGS sequence"/>
</dbReference>
<dbReference type="EMBL" id="JAULSO010000001">
    <property type="protein sequence ID" value="KAK3693557.1"/>
    <property type="molecule type" value="Genomic_DNA"/>
</dbReference>
<proteinExistence type="predicted"/>
<feature type="region of interest" description="Disordered" evidence="1">
    <location>
        <begin position="253"/>
        <end position="315"/>
    </location>
</feature>
<feature type="compositionally biased region" description="Polar residues" evidence="1">
    <location>
        <begin position="684"/>
        <end position="701"/>
    </location>
</feature>
<evidence type="ECO:0000256" key="1">
    <source>
        <dbReference type="SAM" id="MobiDB-lite"/>
    </source>
</evidence>
<feature type="region of interest" description="Disordered" evidence="1">
    <location>
        <begin position="406"/>
        <end position="449"/>
    </location>
</feature>
<feature type="compositionally biased region" description="Polar residues" evidence="1">
    <location>
        <begin position="633"/>
        <end position="648"/>
    </location>
</feature>
<feature type="compositionally biased region" description="Low complexity" evidence="1">
    <location>
        <begin position="264"/>
        <end position="273"/>
    </location>
</feature>
<feature type="compositionally biased region" description="Low complexity" evidence="1">
    <location>
        <begin position="427"/>
        <end position="438"/>
    </location>
</feature>
<reference evidence="2" key="1">
    <citation type="journal article" date="2023" name="Mol. Phylogenet. Evol.">
        <title>Genome-scale phylogeny and comparative genomics of the fungal order Sordariales.</title>
        <authorList>
            <person name="Hensen N."/>
            <person name="Bonometti L."/>
            <person name="Westerberg I."/>
            <person name="Brannstrom I.O."/>
            <person name="Guillou S."/>
            <person name="Cros-Aarteil S."/>
            <person name="Calhoun S."/>
            <person name="Haridas S."/>
            <person name="Kuo A."/>
            <person name="Mondo S."/>
            <person name="Pangilinan J."/>
            <person name="Riley R."/>
            <person name="LaButti K."/>
            <person name="Andreopoulos B."/>
            <person name="Lipzen A."/>
            <person name="Chen C."/>
            <person name="Yan M."/>
            <person name="Daum C."/>
            <person name="Ng V."/>
            <person name="Clum A."/>
            <person name="Steindorff A."/>
            <person name="Ohm R.A."/>
            <person name="Martin F."/>
            <person name="Silar P."/>
            <person name="Natvig D.O."/>
            <person name="Lalanne C."/>
            <person name="Gautier V."/>
            <person name="Ament-Velasquez S.L."/>
            <person name="Kruys A."/>
            <person name="Hutchinson M.I."/>
            <person name="Powell A.J."/>
            <person name="Barry K."/>
            <person name="Miller A.N."/>
            <person name="Grigoriev I.V."/>
            <person name="Debuchy R."/>
            <person name="Gladieux P."/>
            <person name="Hiltunen Thoren M."/>
            <person name="Johannesson H."/>
        </authorList>
    </citation>
    <scope>NUCLEOTIDE SEQUENCE</scope>
    <source>
        <strain evidence="2">CBS 314.62</strain>
    </source>
</reference>
<sequence length="777" mass="85906">MLSRSGFSIRRLISNRKPANVEDDGDSYFIQDEIDTLKAAFKESKIISWRTPMGLRKGTRQSGLDFDIRRTEDIHKITVKIPALPGTPSSSTSSLCSCEHHIDHTSPRSSPRQAKDRSPQRSPLLCPTQLENASHPRRRSPSPQPLDESLQLPPLAPSPEHAELAQEAKIDLLEFASPNLEGVTSIPKPIQVRTVNNEAAELLGEGGVDSFSEDIQQLIRETDEAFKPTRSFSETPFSSSLFQEIAEIDRVQDLNPATTALPTRSKSQRSQSSARTPTKPHVLLATPTRFPSISKTKRTRSKKSRRRPRANLRQSSGWILPESARDLFTIRLFQRIEVNETLPESTLQEIRMSRACQTPPERHIESMEKRDEIARSGTAIEASHPDDLTSQNNDANASLAVTPAIEAVDAPQSSVRNQEEATRLDNTTAEEVPQQTQEEQQRPGVSAGVEEEEATLPILLAVEEDSPVTSKSIVFPAVPVRHQPRRLPSRQMLVPPLPTIPEVIATGPEQAILSPTSVLPPPWATTKINEDDYVFLQSTPFTLTMPTFRHGPIRLTKADMSIGKLASAVDDTLDWTAFQMAILGGAGDFFSEPTDYSRPSDAELKELDDYIACRQQATRTFAAQLNTITLIKQKQQSTEHGTSKSTAKTPEAKLDDTSIPARTEHPEGSYHCGDVGMHPLAPRPQSTDKQGMAGSSTPTRKSSVRNHVGLEIDSTRRPSNESTQSMPQSPMLDLVVSHDVEGNEYIVPMGFNLGHDLGDFLKWEAEHVFGGYYGPDP</sequence>
<feature type="region of interest" description="Disordered" evidence="1">
    <location>
        <begin position="633"/>
        <end position="728"/>
    </location>
</feature>
<protein>
    <submittedName>
        <fullName evidence="2">Uncharacterized protein</fullName>
    </submittedName>
</protein>
<feature type="compositionally biased region" description="Basic and acidic residues" evidence="1">
    <location>
        <begin position="708"/>
        <end position="719"/>
    </location>
</feature>
<feature type="compositionally biased region" description="Basic and acidic residues" evidence="1">
    <location>
        <begin position="650"/>
        <end position="668"/>
    </location>
</feature>
<evidence type="ECO:0000313" key="2">
    <source>
        <dbReference type="EMBL" id="KAK3693557.1"/>
    </source>
</evidence>
<gene>
    <name evidence="2" type="ORF">B0T22DRAFT_436726</name>
</gene>
<feature type="region of interest" description="Disordered" evidence="1">
    <location>
        <begin position="80"/>
        <end position="160"/>
    </location>
</feature>
<name>A0AAE0XHK0_9PEZI</name>
<dbReference type="AlphaFoldDB" id="A0AAE0XHK0"/>
<reference evidence="2" key="2">
    <citation type="submission" date="2023-06" db="EMBL/GenBank/DDBJ databases">
        <authorList>
            <consortium name="Lawrence Berkeley National Laboratory"/>
            <person name="Haridas S."/>
            <person name="Hensen N."/>
            <person name="Bonometti L."/>
            <person name="Westerberg I."/>
            <person name="Brannstrom I.O."/>
            <person name="Guillou S."/>
            <person name="Cros-Aarteil S."/>
            <person name="Calhoun S."/>
            <person name="Kuo A."/>
            <person name="Mondo S."/>
            <person name="Pangilinan J."/>
            <person name="Riley R."/>
            <person name="Labutti K."/>
            <person name="Andreopoulos B."/>
            <person name="Lipzen A."/>
            <person name="Chen C."/>
            <person name="Yanf M."/>
            <person name="Daum C."/>
            <person name="Ng V."/>
            <person name="Clum A."/>
            <person name="Steindorff A."/>
            <person name="Ohm R."/>
            <person name="Martin F."/>
            <person name="Silar P."/>
            <person name="Natvig D."/>
            <person name="Lalanne C."/>
            <person name="Gautier V."/>
            <person name="Ament-Velasquez S.L."/>
            <person name="Kruys A."/>
            <person name="Hutchinson M.I."/>
            <person name="Powell A.J."/>
            <person name="Barry K."/>
            <person name="Miller A.N."/>
            <person name="Grigoriev I.V."/>
            <person name="Debuchy R."/>
            <person name="Gladieux P."/>
            <person name="Thoren M.H."/>
            <person name="Johannesson H."/>
        </authorList>
    </citation>
    <scope>NUCLEOTIDE SEQUENCE</scope>
    <source>
        <strain evidence="2">CBS 314.62</strain>
    </source>
</reference>
<evidence type="ECO:0000313" key="3">
    <source>
        <dbReference type="Proteomes" id="UP001270362"/>
    </source>
</evidence>
<feature type="compositionally biased region" description="Basic residues" evidence="1">
    <location>
        <begin position="295"/>
        <end position="310"/>
    </location>
</feature>
<organism evidence="2 3">
    <name type="scientific">Podospora appendiculata</name>
    <dbReference type="NCBI Taxonomy" id="314037"/>
    <lineage>
        <taxon>Eukaryota</taxon>
        <taxon>Fungi</taxon>
        <taxon>Dikarya</taxon>
        <taxon>Ascomycota</taxon>
        <taxon>Pezizomycotina</taxon>
        <taxon>Sordariomycetes</taxon>
        <taxon>Sordariomycetidae</taxon>
        <taxon>Sordariales</taxon>
        <taxon>Podosporaceae</taxon>
        <taxon>Podospora</taxon>
    </lineage>
</organism>
<accession>A0AAE0XHK0</accession>